<protein>
    <submittedName>
        <fullName evidence="1">Uncharacterized protein</fullName>
    </submittedName>
</protein>
<gene>
    <name evidence="1" type="ORF">CU098_004697</name>
</gene>
<reference evidence="1 2" key="1">
    <citation type="journal article" date="2018" name="G3 (Bethesda)">
        <title>Phylogenetic and Phylogenomic Definition of Rhizopus Species.</title>
        <authorList>
            <person name="Gryganskyi A.P."/>
            <person name="Golan J."/>
            <person name="Dolatabadi S."/>
            <person name="Mondo S."/>
            <person name="Robb S."/>
            <person name="Idnurm A."/>
            <person name="Muszewska A."/>
            <person name="Steczkiewicz K."/>
            <person name="Masonjones S."/>
            <person name="Liao H.L."/>
            <person name="Gajdeczka M.T."/>
            <person name="Anike F."/>
            <person name="Vuek A."/>
            <person name="Anishchenko I.M."/>
            <person name="Voigt K."/>
            <person name="de Hoog G.S."/>
            <person name="Smith M.E."/>
            <person name="Heitman J."/>
            <person name="Vilgalys R."/>
            <person name="Stajich J.E."/>
        </authorList>
    </citation>
    <scope>NUCLEOTIDE SEQUENCE [LARGE SCALE GENOMIC DNA]</scope>
    <source>
        <strain evidence="1 2">LSU 92-RS-03</strain>
    </source>
</reference>
<dbReference type="AlphaFoldDB" id="A0A367IS63"/>
<accession>A0A367IS63</accession>
<proteinExistence type="predicted"/>
<evidence type="ECO:0000313" key="2">
    <source>
        <dbReference type="Proteomes" id="UP000253551"/>
    </source>
</evidence>
<dbReference type="EMBL" id="PJQM01005971">
    <property type="protein sequence ID" value="RCH80492.1"/>
    <property type="molecule type" value="Genomic_DNA"/>
</dbReference>
<name>A0A367IS63_RHIST</name>
<comment type="caution">
    <text evidence="1">The sequence shown here is derived from an EMBL/GenBank/DDBJ whole genome shotgun (WGS) entry which is preliminary data.</text>
</comment>
<sequence>DLEALKFASTSTLRLRKGTATRAERRIDVGATELENFTEAHIEDGLALTADEEPEKRILSCWLTPLFKSGLVPNIQKEF</sequence>
<keyword evidence="2" id="KW-1185">Reference proteome</keyword>
<feature type="non-terminal residue" evidence="1">
    <location>
        <position position="1"/>
    </location>
</feature>
<organism evidence="1 2">
    <name type="scientific">Rhizopus stolonifer</name>
    <name type="common">Rhizopus nigricans</name>
    <dbReference type="NCBI Taxonomy" id="4846"/>
    <lineage>
        <taxon>Eukaryota</taxon>
        <taxon>Fungi</taxon>
        <taxon>Fungi incertae sedis</taxon>
        <taxon>Mucoromycota</taxon>
        <taxon>Mucoromycotina</taxon>
        <taxon>Mucoromycetes</taxon>
        <taxon>Mucorales</taxon>
        <taxon>Mucorineae</taxon>
        <taxon>Rhizopodaceae</taxon>
        <taxon>Rhizopus</taxon>
    </lineage>
</organism>
<evidence type="ECO:0000313" key="1">
    <source>
        <dbReference type="EMBL" id="RCH80492.1"/>
    </source>
</evidence>
<dbReference type="Proteomes" id="UP000253551">
    <property type="component" value="Unassembled WGS sequence"/>
</dbReference>